<proteinExistence type="inferred from homology"/>
<keyword evidence="8 10" id="KW-0539">Nucleus</keyword>
<keyword evidence="15" id="KW-1185">Reference proteome</keyword>
<evidence type="ECO:0000256" key="10">
    <source>
        <dbReference type="PIRNR" id="PIRNR028762"/>
    </source>
</evidence>
<reference evidence="14" key="1">
    <citation type="submission" date="2019-06" db="EMBL/GenBank/DDBJ databases">
        <authorList>
            <person name="Zheng W."/>
        </authorList>
    </citation>
    <scope>NUCLEOTIDE SEQUENCE</scope>
    <source>
        <strain evidence="14">QDHG01</strain>
    </source>
</reference>
<evidence type="ECO:0000256" key="4">
    <source>
        <dbReference type="ARBA" id="ARBA00022679"/>
    </source>
</evidence>
<comment type="similarity">
    <text evidence="10">Belongs to the class I-like SAM-binding methyltransferase superfamily. mRNA cap 0 methyltransferase family.</text>
</comment>
<keyword evidence="5 10" id="KW-0949">S-adenosyl-L-methionine</keyword>
<evidence type="ECO:0000256" key="2">
    <source>
        <dbReference type="ARBA" id="ARBA00022603"/>
    </source>
</evidence>
<dbReference type="EMBL" id="RRYP01007000">
    <property type="protein sequence ID" value="TNV80814.1"/>
    <property type="molecule type" value="Genomic_DNA"/>
</dbReference>
<dbReference type="InterPro" id="IPR016899">
    <property type="entry name" value="mRNA_G-N7_MeTrfase_euk"/>
</dbReference>
<feature type="site" description="mRNA cap binding" evidence="11">
    <location>
        <position position="102"/>
    </location>
</feature>
<dbReference type="SUPFAM" id="SSF53335">
    <property type="entry name" value="S-adenosyl-L-methionine-dependent methyltransferases"/>
    <property type="match status" value="1"/>
</dbReference>
<dbReference type="Gene3D" id="3.40.50.150">
    <property type="entry name" value="Vaccinia Virus protein VP39"/>
    <property type="match status" value="1"/>
</dbReference>
<dbReference type="PROSITE" id="PS51562">
    <property type="entry name" value="RNA_CAP0_MT"/>
    <property type="match status" value="1"/>
</dbReference>
<dbReference type="PANTHER" id="PTHR12189">
    <property type="entry name" value="MRNA GUANINE-7- METHYLTRANSFERASE"/>
    <property type="match status" value="1"/>
</dbReference>
<dbReference type="InterPro" id="IPR029063">
    <property type="entry name" value="SAM-dependent_MTases_sf"/>
</dbReference>
<feature type="site" description="mRNA cap binding" evidence="11">
    <location>
        <position position="96"/>
    </location>
</feature>
<dbReference type="Pfam" id="PF03291">
    <property type="entry name" value="mRNA_G-N7_MeTrfase"/>
    <property type="match status" value="1"/>
</dbReference>
<keyword evidence="12" id="KW-0175">Coiled coil</keyword>
<feature type="binding site" evidence="11">
    <location>
        <begin position="66"/>
        <end position="67"/>
    </location>
    <ligand>
        <name>mRNA</name>
        <dbReference type="ChEBI" id="CHEBI:33699"/>
    </ligand>
</feature>
<evidence type="ECO:0000256" key="12">
    <source>
        <dbReference type="SAM" id="Coils"/>
    </source>
</evidence>
<dbReference type="OrthoDB" id="10248867at2759"/>
<keyword evidence="2 10" id="KW-0489">Methyltransferase</keyword>
<evidence type="ECO:0000256" key="5">
    <source>
        <dbReference type="ARBA" id="ARBA00022691"/>
    </source>
</evidence>
<keyword evidence="6 10" id="KW-0694">RNA-binding</keyword>
<dbReference type="GO" id="GO:0003723">
    <property type="term" value="F:RNA binding"/>
    <property type="evidence" value="ECO:0007669"/>
    <property type="project" value="UniProtKB-KW"/>
</dbReference>
<accession>A0A8J8NV89</accession>
<dbReference type="EC" id="2.1.1.56" evidence="10"/>
<dbReference type="Proteomes" id="UP000785679">
    <property type="component" value="Unassembled WGS sequence"/>
</dbReference>
<evidence type="ECO:0000256" key="9">
    <source>
        <dbReference type="ARBA" id="ARBA00044712"/>
    </source>
</evidence>
<feature type="site" description="mRNA cap binding" evidence="11">
    <location>
        <position position="290"/>
    </location>
</feature>
<feature type="site" description="mRNA cap binding" evidence="11">
    <location>
        <position position="181"/>
    </location>
</feature>
<dbReference type="InterPro" id="IPR004971">
    <property type="entry name" value="mRNA_G-N7_MeTrfase_dom"/>
</dbReference>
<organism evidence="14 15">
    <name type="scientific">Halteria grandinella</name>
    <dbReference type="NCBI Taxonomy" id="5974"/>
    <lineage>
        <taxon>Eukaryota</taxon>
        <taxon>Sar</taxon>
        <taxon>Alveolata</taxon>
        <taxon>Ciliophora</taxon>
        <taxon>Intramacronucleata</taxon>
        <taxon>Spirotrichea</taxon>
        <taxon>Stichotrichia</taxon>
        <taxon>Sporadotrichida</taxon>
        <taxon>Halteriidae</taxon>
        <taxon>Halteria</taxon>
    </lineage>
</organism>
<evidence type="ECO:0000256" key="6">
    <source>
        <dbReference type="ARBA" id="ARBA00022884"/>
    </source>
</evidence>
<feature type="site" description="mRNA cap binding" evidence="11">
    <location>
        <position position="127"/>
    </location>
</feature>
<comment type="subcellular location">
    <subcellularLocation>
        <location evidence="1 10">Nucleus</location>
    </subcellularLocation>
</comment>
<keyword evidence="7 10" id="KW-0506">mRNA capping</keyword>
<protein>
    <recommendedName>
        <fullName evidence="10">mRNA cap guanine-N(7) methyltransferase</fullName>
        <ecNumber evidence="10">2.1.1.56</ecNumber>
    </recommendedName>
    <alternativeName>
        <fullName evidence="10">mRNA (guanine-N(7))-methyltransferase</fullName>
    </alternativeName>
    <alternativeName>
        <fullName evidence="10">mRNA cap methyltransferase</fullName>
    </alternativeName>
</protein>
<evidence type="ECO:0000256" key="8">
    <source>
        <dbReference type="ARBA" id="ARBA00023242"/>
    </source>
</evidence>
<evidence type="ECO:0000256" key="3">
    <source>
        <dbReference type="ARBA" id="ARBA00022664"/>
    </source>
</evidence>
<feature type="site" description="mRNA cap binding" evidence="11">
    <location>
        <position position="360"/>
    </location>
</feature>
<comment type="catalytic activity">
    <reaction evidence="9">
        <text>a 5'-end (5'-triphosphoguanosine)-ribonucleoside in mRNA + S-adenosyl-L-methionine = a 5'-end (N(7)-methyl 5'-triphosphoguanosine)-ribonucleoside in mRNA + S-adenosyl-L-homocysteine</text>
        <dbReference type="Rhea" id="RHEA:67008"/>
        <dbReference type="Rhea" id="RHEA-COMP:17166"/>
        <dbReference type="Rhea" id="RHEA-COMP:17167"/>
        <dbReference type="ChEBI" id="CHEBI:57856"/>
        <dbReference type="ChEBI" id="CHEBI:59789"/>
        <dbReference type="ChEBI" id="CHEBI:156461"/>
        <dbReference type="ChEBI" id="CHEBI:167617"/>
        <dbReference type="EC" id="2.1.1.56"/>
    </reaction>
</comment>
<feature type="domain" description="MRNA cap 0 methyltransferase" evidence="13">
    <location>
        <begin position="57"/>
        <end position="368"/>
    </location>
</feature>
<evidence type="ECO:0000313" key="14">
    <source>
        <dbReference type="EMBL" id="TNV80814.1"/>
    </source>
</evidence>
<keyword evidence="3 10" id="KW-0507">mRNA processing</keyword>
<dbReference type="CDD" id="cd02440">
    <property type="entry name" value="AdoMet_MTases"/>
    <property type="match status" value="1"/>
</dbReference>
<evidence type="ECO:0000313" key="15">
    <source>
        <dbReference type="Proteomes" id="UP000785679"/>
    </source>
</evidence>
<evidence type="ECO:0000256" key="11">
    <source>
        <dbReference type="PIRSR" id="PIRSR028762-2"/>
    </source>
</evidence>
<sequence>MESLPDYSLKPKDVITIDDSDLTTVPLSTDVSILVARQDVFYDDDIGEEGKESREFSEIIFLRKFNNWIKTVLINKYCDSLSFKNMPSVLDLCAGKGGDLPKWIFRGVSHYVAMEYQDSLIQKGMQRLKQQRNIKFPSIFIVHDAGDPNTLVDKVLDNRDLFRNIKKKIVFDIVSCQFSMHYLYESETKLRAFLHNVSCRLEPGGFYIATTVDAEKVVSLMRTTESGRRELCISNRFYSIRFGQEEYSKIVDPSAPGSGSPYGLKFYFYLKDAVGRHRQSDEGRPVYVPEYLVPIDHLEQIASEEFELELVEKKNLLEFYQENLELGKNQHLFDRMVASSLHDNLTDQDIQEQWEICGLYLVLAFRKRGKAPFRQRDNFGNFDLIRYANVKDWR</sequence>
<name>A0A8J8NV89_HALGN</name>
<evidence type="ECO:0000256" key="1">
    <source>
        <dbReference type="ARBA" id="ARBA00004123"/>
    </source>
</evidence>
<dbReference type="GO" id="GO:0005634">
    <property type="term" value="C:nucleus"/>
    <property type="evidence" value="ECO:0007669"/>
    <property type="project" value="UniProtKB-SubCell"/>
</dbReference>
<dbReference type="InterPro" id="IPR039753">
    <property type="entry name" value="RG7MT1"/>
</dbReference>
<evidence type="ECO:0000259" key="13">
    <source>
        <dbReference type="PROSITE" id="PS51562"/>
    </source>
</evidence>
<dbReference type="AlphaFoldDB" id="A0A8J8NV89"/>
<comment type="caution">
    <text evidence="14">The sequence shown here is derived from an EMBL/GenBank/DDBJ whole genome shotgun (WGS) entry which is preliminary data.</text>
</comment>
<evidence type="ECO:0000256" key="7">
    <source>
        <dbReference type="ARBA" id="ARBA00023042"/>
    </source>
</evidence>
<keyword evidence="4 10" id="KW-0808">Transferase</keyword>
<feature type="coiled-coil region" evidence="12">
    <location>
        <begin position="303"/>
        <end position="330"/>
    </location>
</feature>
<dbReference type="PIRSF" id="PIRSF028762">
    <property type="entry name" value="ABD1"/>
    <property type="match status" value="1"/>
</dbReference>
<gene>
    <name evidence="14" type="ORF">FGO68_gene9516</name>
</gene>
<dbReference type="GO" id="GO:0004482">
    <property type="term" value="F:mRNA 5'-cap (guanine-N7-)-methyltransferase activity"/>
    <property type="evidence" value="ECO:0007669"/>
    <property type="project" value="UniProtKB-EC"/>
</dbReference>
<dbReference type="PANTHER" id="PTHR12189:SF2">
    <property type="entry name" value="MRNA CAP GUANINE-N7 METHYLTRANSFERASE"/>
    <property type="match status" value="1"/>
</dbReference>